<accession>A0A2C6DQ95</accession>
<evidence type="ECO:0000313" key="3">
    <source>
        <dbReference type="EMBL" id="PHI31397.1"/>
    </source>
</evidence>
<dbReference type="STRING" id="1111728.GCA_000427805_03886"/>
<dbReference type="EMBL" id="PDDX01000001">
    <property type="protein sequence ID" value="PHI31397.1"/>
    <property type="molecule type" value="Genomic_DNA"/>
</dbReference>
<keyword evidence="1" id="KW-0732">Signal</keyword>
<sequence>MFDMFIRQIKKIRGLWLLSAWFFSSVINAQNSLQTGVSFYKVNPETETIRMYWRQDDGTPYQTLGRLIDAKGKSHQINMAINGGIYDKEYRPEGLYIENGKTLRELNTKSGEGNFYIRPGGVFSIGNGQAKIETLEAFGAIPDITFAVQSGPMLLQHGKINTKFSQTSESRKIRNAVGLTAKGDIYFLLSRQPMNFYEFAHYAAEQLNITELLYLDGTISGMYTPSGGVPSQRYPFVTMITVERK</sequence>
<feature type="chain" id="PRO_5012067154" description="Phosphodiester glycosidase domain-containing protein" evidence="1">
    <location>
        <begin position="30"/>
        <end position="245"/>
    </location>
</feature>
<dbReference type="OrthoDB" id="5515706at2"/>
<feature type="domain" description="Phosphodiester glycosidase" evidence="2">
    <location>
        <begin position="76"/>
        <end position="222"/>
    </location>
</feature>
<dbReference type="Proteomes" id="UP000224974">
    <property type="component" value="Unassembled WGS sequence"/>
</dbReference>
<name>A0A2C6DQ95_9GAMM</name>
<protein>
    <recommendedName>
        <fullName evidence="2">Phosphodiester glycosidase domain-containing protein</fullName>
    </recommendedName>
</protein>
<organism evidence="3 4">
    <name type="scientific">Budvicia aquatica</name>
    <dbReference type="NCBI Taxonomy" id="82979"/>
    <lineage>
        <taxon>Bacteria</taxon>
        <taxon>Pseudomonadati</taxon>
        <taxon>Pseudomonadota</taxon>
        <taxon>Gammaproteobacteria</taxon>
        <taxon>Enterobacterales</taxon>
        <taxon>Budviciaceae</taxon>
        <taxon>Budvicia</taxon>
    </lineage>
</organism>
<dbReference type="AlphaFoldDB" id="A0A2C6DQ95"/>
<evidence type="ECO:0000259" key="2">
    <source>
        <dbReference type="Pfam" id="PF09992"/>
    </source>
</evidence>
<dbReference type="Pfam" id="PF09992">
    <property type="entry name" value="NAGPA"/>
    <property type="match status" value="1"/>
</dbReference>
<keyword evidence="4" id="KW-1185">Reference proteome</keyword>
<comment type="caution">
    <text evidence="3">The sequence shown here is derived from an EMBL/GenBank/DDBJ whole genome shotgun (WGS) entry which is preliminary data.</text>
</comment>
<dbReference type="InterPro" id="IPR018711">
    <property type="entry name" value="NAGPA"/>
</dbReference>
<gene>
    <name evidence="3" type="ORF">CRN84_19650</name>
</gene>
<reference evidence="4" key="1">
    <citation type="submission" date="2017-09" db="EMBL/GenBank/DDBJ databases">
        <title>FDA dAtabase for Regulatory Grade micrObial Sequences (FDA-ARGOS): Supporting development and validation of Infectious Disease Dx tests.</title>
        <authorList>
            <person name="Minogue T."/>
            <person name="Wolcott M."/>
            <person name="Wasieloski L."/>
            <person name="Aguilar W."/>
            <person name="Moore D."/>
            <person name="Tallon L."/>
            <person name="Sadzewicz L."/>
            <person name="Ott S."/>
            <person name="Zhao X."/>
            <person name="Nagaraj S."/>
            <person name="Vavikolanu K."/>
            <person name="Aluvathingal J."/>
            <person name="Nadendla S."/>
            <person name="Sichtig H."/>
        </authorList>
    </citation>
    <scope>NUCLEOTIDE SEQUENCE [LARGE SCALE GENOMIC DNA]</scope>
    <source>
        <strain evidence="4">FDAARGOS_387</strain>
    </source>
</reference>
<evidence type="ECO:0000256" key="1">
    <source>
        <dbReference type="SAM" id="SignalP"/>
    </source>
</evidence>
<proteinExistence type="predicted"/>
<evidence type="ECO:0000313" key="4">
    <source>
        <dbReference type="Proteomes" id="UP000224974"/>
    </source>
</evidence>
<feature type="signal peptide" evidence="1">
    <location>
        <begin position="1"/>
        <end position="29"/>
    </location>
</feature>